<dbReference type="EMBL" id="PVNK01000035">
    <property type="protein sequence ID" value="PRQ04545.1"/>
    <property type="molecule type" value="Genomic_DNA"/>
</dbReference>
<dbReference type="GO" id="GO:0008168">
    <property type="term" value="F:methyltransferase activity"/>
    <property type="evidence" value="ECO:0007669"/>
    <property type="project" value="UniProtKB-KW"/>
</dbReference>
<dbReference type="InterPro" id="IPR013217">
    <property type="entry name" value="Methyltransf_12"/>
</dbReference>
<dbReference type="Proteomes" id="UP000237968">
    <property type="component" value="Unassembled WGS sequence"/>
</dbReference>
<sequence length="199" mass="22249">MLPAMADARFDSSYYERYYADPDTRVGSEASTARLVRFVCSYLDYLGVELREVLDFGCGVGLWRAPLRHCVPGLTYHGVEFSAHLCERHGWVRGSVVDHDHGRAVDLVVCQGVLQYLPDAQARRAIRNLARHAGQALYLEALTKGDWLHNCDQSVTDGDVYLRTAAWYRDALAPHFDSCGGGLFLPKDSPVVLFELEQG</sequence>
<evidence type="ECO:0000313" key="2">
    <source>
        <dbReference type="EMBL" id="PRQ04545.1"/>
    </source>
</evidence>
<organism evidence="2 3">
    <name type="scientific">Enhygromyxa salina</name>
    <dbReference type="NCBI Taxonomy" id="215803"/>
    <lineage>
        <taxon>Bacteria</taxon>
        <taxon>Pseudomonadati</taxon>
        <taxon>Myxococcota</taxon>
        <taxon>Polyangia</taxon>
        <taxon>Nannocystales</taxon>
        <taxon>Nannocystaceae</taxon>
        <taxon>Enhygromyxa</taxon>
    </lineage>
</organism>
<dbReference type="CDD" id="cd02440">
    <property type="entry name" value="AdoMet_MTases"/>
    <property type="match status" value="1"/>
</dbReference>
<dbReference type="SUPFAM" id="SSF53335">
    <property type="entry name" value="S-adenosyl-L-methionine-dependent methyltransferases"/>
    <property type="match status" value="1"/>
</dbReference>
<protein>
    <submittedName>
        <fullName evidence="2">Methyltransferase domain protein</fullName>
    </submittedName>
</protein>
<accession>A0A2S9YHE7</accession>
<reference evidence="2 3" key="1">
    <citation type="submission" date="2018-03" db="EMBL/GenBank/DDBJ databases">
        <title>Draft Genome Sequences of the Obligatory Marine Myxobacteria Enhygromyxa salina SWB005.</title>
        <authorList>
            <person name="Poehlein A."/>
            <person name="Moghaddam J.A."/>
            <person name="Harms H."/>
            <person name="Alanjari M."/>
            <person name="Koenig G.M."/>
            <person name="Daniel R."/>
            <person name="Schaeberle T.F."/>
        </authorList>
    </citation>
    <scope>NUCLEOTIDE SEQUENCE [LARGE SCALE GENOMIC DNA]</scope>
    <source>
        <strain evidence="2 3">SWB005</strain>
    </source>
</reference>
<dbReference type="Gene3D" id="3.40.50.150">
    <property type="entry name" value="Vaccinia Virus protein VP39"/>
    <property type="match status" value="1"/>
</dbReference>
<keyword evidence="2" id="KW-0489">Methyltransferase</keyword>
<proteinExistence type="predicted"/>
<feature type="domain" description="Methyltransferase type 12" evidence="1">
    <location>
        <begin position="54"/>
        <end position="132"/>
    </location>
</feature>
<dbReference type="OrthoDB" id="9801609at2"/>
<dbReference type="AlphaFoldDB" id="A0A2S9YHE7"/>
<dbReference type="InterPro" id="IPR029063">
    <property type="entry name" value="SAM-dependent_MTases_sf"/>
</dbReference>
<keyword evidence="3" id="KW-1185">Reference proteome</keyword>
<dbReference type="Pfam" id="PF08242">
    <property type="entry name" value="Methyltransf_12"/>
    <property type="match status" value="1"/>
</dbReference>
<name>A0A2S9YHE7_9BACT</name>
<comment type="caution">
    <text evidence="2">The sequence shown here is derived from an EMBL/GenBank/DDBJ whole genome shotgun (WGS) entry which is preliminary data.</text>
</comment>
<keyword evidence="2" id="KW-0808">Transferase</keyword>
<evidence type="ECO:0000259" key="1">
    <source>
        <dbReference type="Pfam" id="PF08242"/>
    </source>
</evidence>
<evidence type="ECO:0000313" key="3">
    <source>
        <dbReference type="Proteomes" id="UP000237968"/>
    </source>
</evidence>
<dbReference type="GO" id="GO:0032259">
    <property type="term" value="P:methylation"/>
    <property type="evidence" value="ECO:0007669"/>
    <property type="project" value="UniProtKB-KW"/>
</dbReference>
<gene>
    <name evidence="2" type="ORF">ENSA5_06690</name>
</gene>